<sequence>MSNSELKPLPIGTVIKLKDVKKWVMIYGRNQIQTKTKSIYDYLAVPYPEGNLSEEFNIFFNSQMIEEVIYLGLESPQENAMKEKVEKDIKNLRRKEDDNLE</sequence>
<dbReference type="Pfam" id="PF13780">
    <property type="entry name" value="DUF4176"/>
    <property type="match status" value="1"/>
</dbReference>
<dbReference type="InterPro" id="IPR025233">
    <property type="entry name" value="DUF4176"/>
</dbReference>
<evidence type="ECO:0000313" key="2">
    <source>
        <dbReference type="Proteomes" id="UP000309170"/>
    </source>
</evidence>
<name>A0A9X8ZD46_9BACI</name>
<dbReference type="OrthoDB" id="5124454at2"/>
<accession>A0A9X8ZD46</accession>
<dbReference type="EMBL" id="SZNT01000522">
    <property type="protein sequence ID" value="TKH06903.1"/>
    <property type="molecule type" value="Genomic_DNA"/>
</dbReference>
<comment type="caution">
    <text evidence="1">The sequence shown here is derived from an EMBL/GenBank/DDBJ whole genome shotgun (WGS) entry which is preliminary data.</text>
</comment>
<reference evidence="1 2" key="1">
    <citation type="journal article" date="2019" name="Environ. Microbiol.">
        <title>An active ?-lactamase is a part of an orchestrated cell wall stress resistance network of Bacillus subtilis and related rhizosphere species.</title>
        <authorList>
            <person name="Bucher T."/>
            <person name="Keren-Paz A."/>
            <person name="Hausser J."/>
            <person name="Olender T."/>
            <person name="Cytryn E."/>
            <person name="Kolodkin-Gal I."/>
        </authorList>
    </citation>
    <scope>NUCLEOTIDE SEQUENCE [LARGE SCALE GENOMIC DNA]</scope>
    <source>
        <strain evidence="1 2">I4</strain>
    </source>
</reference>
<dbReference type="Proteomes" id="UP000309170">
    <property type="component" value="Unassembled WGS sequence"/>
</dbReference>
<organism evidence="1 2">
    <name type="scientific">Peribacillus simplex</name>
    <dbReference type="NCBI Taxonomy" id="1478"/>
    <lineage>
        <taxon>Bacteria</taxon>
        <taxon>Bacillati</taxon>
        <taxon>Bacillota</taxon>
        <taxon>Bacilli</taxon>
        <taxon>Bacillales</taxon>
        <taxon>Bacillaceae</taxon>
        <taxon>Peribacillus</taxon>
    </lineage>
</organism>
<gene>
    <name evidence="1" type="ORF">FC678_23210</name>
</gene>
<dbReference type="AlphaFoldDB" id="A0A9X8ZD46"/>
<protein>
    <submittedName>
        <fullName evidence="1">DUF4176 domain-containing protein</fullName>
    </submittedName>
</protein>
<evidence type="ECO:0000313" key="1">
    <source>
        <dbReference type="EMBL" id="TKH06903.1"/>
    </source>
</evidence>
<proteinExistence type="predicted"/>
<dbReference type="RefSeq" id="WP_137018328.1">
    <property type="nucleotide sequence ID" value="NZ_SZNS01000032.1"/>
</dbReference>